<evidence type="ECO:0000256" key="4">
    <source>
        <dbReference type="PROSITE-ProRule" id="PRU00042"/>
    </source>
</evidence>
<evidence type="ECO:0000313" key="8">
    <source>
        <dbReference type="Proteomes" id="UP000219338"/>
    </source>
</evidence>
<proteinExistence type="predicted"/>
<dbReference type="InterPro" id="IPR036236">
    <property type="entry name" value="Znf_C2H2_sf"/>
</dbReference>
<feature type="compositionally biased region" description="Polar residues" evidence="5">
    <location>
        <begin position="24"/>
        <end position="37"/>
    </location>
</feature>
<gene>
    <name evidence="7" type="ORF">ARMOST_00725</name>
</gene>
<keyword evidence="8" id="KW-1185">Reference proteome</keyword>
<feature type="domain" description="C2H2-type" evidence="6">
    <location>
        <begin position="218"/>
        <end position="249"/>
    </location>
</feature>
<evidence type="ECO:0000256" key="2">
    <source>
        <dbReference type="ARBA" id="ARBA00022771"/>
    </source>
</evidence>
<evidence type="ECO:0000256" key="5">
    <source>
        <dbReference type="SAM" id="MobiDB-lite"/>
    </source>
</evidence>
<dbReference type="Proteomes" id="UP000219338">
    <property type="component" value="Unassembled WGS sequence"/>
</dbReference>
<dbReference type="FunFam" id="3.30.160.60:FF:000065">
    <property type="entry name" value="B-cell CLL/lymphoma 6, member B"/>
    <property type="match status" value="1"/>
</dbReference>
<organism evidence="7 8">
    <name type="scientific">Armillaria ostoyae</name>
    <name type="common">Armillaria root rot fungus</name>
    <dbReference type="NCBI Taxonomy" id="47428"/>
    <lineage>
        <taxon>Eukaryota</taxon>
        <taxon>Fungi</taxon>
        <taxon>Dikarya</taxon>
        <taxon>Basidiomycota</taxon>
        <taxon>Agaricomycotina</taxon>
        <taxon>Agaricomycetes</taxon>
        <taxon>Agaricomycetidae</taxon>
        <taxon>Agaricales</taxon>
        <taxon>Marasmiineae</taxon>
        <taxon>Physalacriaceae</taxon>
        <taxon>Armillaria</taxon>
    </lineage>
</organism>
<feature type="compositionally biased region" description="Polar residues" evidence="5">
    <location>
        <begin position="69"/>
        <end position="82"/>
    </location>
</feature>
<feature type="domain" description="C2H2-type" evidence="6">
    <location>
        <begin position="190"/>
        <end position="217"/>
    </location>
</feature>
<dbReference type="PANTHER" id="PTHR23235:SF120">
    <property type="entry name" value="KRUPPEL-LIKE FACTOR 15"/>
    <property type="match status" value="1"/>
</dbReference>
<feature type="compositionally biased region" description="Pro residues" evidence="5">
    <location>
        <begin position="139"/>
        <end position="149"/>
    </location>
</feature>
<dbReference type="GO" id="GO:0000978">
    <property type="term" value="F:RNA polymerase II cis-regulatory region sequence-specific DNA binding"/>
    <property type="evidence" value="ECO:0007669"/>
    <property type="project" value="TreeGrafter"/>
</dbReference>
<dbReference type="Gene3D" id="3.30.160.60">
    <property type="entry name" value="Classic Zinc Finger"/>
    <property type="match status" value="2"/>
</dbReference>
<feature type="region of interest" description="Disordered" evidence="5">
    <location>
        <begin position="1"/>
        <end position="152"/>
    </location>
</feature>
<dbReference type="GO" id="GO:0008270">
    <property type="term" value="F:zinc ion binding"/>
    <property type="evidence" value="ECO:0007669"/>
    <property type="project" value="UniProtKB-KW"/>
</dbReference>
<evidence type="ECO:0000313" key="7">
    <source>
        <dbReference type="EMBL" id="SJK97473.1"/>
    </source>
</evidence>
<keyword evidence="2 4" id="KW-0863">Zinc-finger</keyword>
<dbReference type="OrthoDB" id="8922241at2759"/>
<dbReference type="InterPro" id="IPR013087">
    <property type="entry name" value="Znf_C2H2_type"/>
</dbReference>
<dbReference type="PANTHER" id="PTHR23235">
    <property type="entry name" value="KRUEPPEL-LIKE TRANSCRIPTION FACTOR"/>
    <property type="match status" value="1"/>
</dbReference>
<dbReference type="PROSITE" id="PS00028">
    <property type="entry name" value="ZINC_FINGER_C2H2_1"/>
    <property type="match status" value="1"/>
</dbReference>
<dbReference type="AlphaFoldDB" id="A0A284QLZ3"/>
<accession>A0A284QLZ3</accession>
<evidence type="ECO:0000256" key="3">
    <source>
        <dbReference type="ARBA" id="ARBA00022833"/>
    </source>
</evidence>
<dbReference type="SUPFAM" id="SSF57667">
    <property type="entry name" value="beta-beta-alpha zinc fingers"/>
    <property type="match status" value="1"/>
</dbReference>
<dbReference type="PROSITE" id="PS50157">
    <property type="entry name" value="ZINC_FINGER_C2H2_2"/>
    <property type="match status" value="2"/>
</dbReference>
<name>A0A284QLZ3_ARMOS</name>
<sequence length="256" mass="28282">MGDYPYYRGHNTGHSAEQRPGEEYSSSNMTGYPSTSYVPAPQDYNPALGGVSRRPDASYSHSGGHYSSPNQSYAQPTGTNGLSHHRSSYPTVPDPSPPAPMGRSSHEYHSSHASPPPQSPTHPSHGYSHHHAGSSSYPPHSPAYVPYPQPYGQSHYGQESMMVHSPTYDMSMSSSPPFSSEYAMSLPRAFGCDMCSLSFHRQHDLKRHEKTHSGSKPYTCNGGCGKTFTRKDALKRHQVRSFIGFWIHSLRLLLAR</sequence>
<dbReference type="EMBL" id="FUEG01000001">
    <property type="protein sequence ID" value="SJK97473.1"/>
    <property type="molecule type" value="Genomic_DNA"/>
</dbReference>
<keyword evidence="1" id="KW-0479">Metal-binding</keyword>
<dbReference type="STRING" id="47428.A0A284QLZ3"/>
<evidence type="ECO:0000259" key="6">
    <source>
        <dbReference type="PROSITE" id="PS50157"/>
    </source>
</evidence>
<feature type="compositionally biased region" description="Low complexity" evidence="5">
    <location>
        <begin position="58"/>
        <end position="68"/>
    </location>
</feature>
<dbReference type="GO" id="GO:0000981">
    <property type="term" value="F:DNA-binding transcription factor activity, RNA polymerase II-specific"/>
    <property type="evidence" value="ECO:0007669"/>
    <property type="project" value="TreeGrafter"/>
</dbReference>
<evidence type="ECO:0000256" key="1">
    <source>
        <dbReference type="ARBA" id="ARBA00022723"/>
    </source>
</evidence>
<dbReference type="Pfam" id="PF00096">
    <property type="entry name" value="zf-C2H2"/>
    <property type="match status" value="1"/>
</dbReference>
<keyword evidence="3" id="KW-0862">Zinc</keyword>
<dbReference type="OMA" id="HEYHSSH"/>
<reference evidence="8" key="1">
    <citation type="journal article" date="2017" name="Nat. Ecol. Evol.">
        <title>Genome expansion and lineage-specific genetic innovations in the forest pathogenic fungi Armillaria.</title>
        <authorList>
            <person name="Sipos G."/>
            <person name="Prasanna A.N."/>
            <person name="Walter M.C."/>
            <person name="O'Connor E."/>
            <person name="Balint B."/>
            <person name="Krizsan K."/>
            <person name="Kiss B."/>
            <person name="Hess J."/>
            <person name="Varga T."/>
            <person name="Slot J."/>
            <person name="Riley R."/>
            <person name="Boka B."/>
            <person name="Rigling D."/>
            <person name="Barry K."/>
            <person name="Lee J."/>
            <person name="Mihaltcheva S."/>
            <person name="LaButti K."/>
            <person name="Lipzen A."/>
            <person name="Waldron R."/>
            <person name="Moloney N.M."/>
            <person name="Sperisen C."/>
            <person name="Kredics L."/>
            <person name="Vagvoelgyi C."/>
            <person name="Patrignani A."/>
            <person name="Fitzpatrick D."/>
            <person name="Nagy I."/>
            <person name="Doyle S."/>
            <person name="Anderson J.B."/>
            <person name="Grigoriev I.V."/>
            <person name="Gueldener U."/>
            <person name="Muensterkoetter M."/>
            <person name="Nagy L.G."/>
        </authorList>
    </citation>
    <scope>NUCLEOTIDE SEQUENCE [LARGE SCALE GENOMIC DNA]</scope>
    <source>
        <strain evidence="8">C18/9</strain>
    </source>
</reference>
<dbReference type="SMART" id="SM00355">
    <property type="entry name" value="ZnF_C2H2"/>
    <property type="match status" value="2"/>
</dbReference>
<protein>
    <recommendedName>
        <fullName evidence="6">C2H2-type domain-containing protein</fullName>
    </recommendedName>
</protein>